<dbReference type="Proteomes" id="UP000293154">
    <property type="component" value="Chromosome"/>
</dbReference>
<sequence>MRRKLLAHMLQGLESQAVYDFVAKQKGICALEHDGFVCRWKIDVDKDWRHPYLVIVLKNVG</sequence>
<dbReference type="EMBL" id="CP034752">
    <property type="protein sequence ID" value="QBH98734.1"/>
    <property type="molecule type" value="Genomic_DNA"/>
</dbReference>
<accession>A0A411WR46</accession>
<gene>
    <name evidence="1" type="ORF">EKN56_09465</name>
</gene>
<evidence type="ECO:0000313" key="1">
    <source>
        <dbReference type="EMBL" id="QBH98734.1"/>
    </source>
</evidence>
<organism evidence="1 2">
    <name type="scientific">Limnobaculum zhutongyuii</name>
    <dbReference type="NCBI Taxonomy" id="2498113"/>
    <lineage>
        <taxon>Bacteria</taxon>
        <taxon>Pseudomonadati</taxon>
        <taxon>Pseudomonadota</taxon>
        <taxon>Gammaproteobacteria</taxon>
        <taxon>Enterobacterales</taxon>
        <taxon>Budviciaceae</taxon>
        <taxon>Limnobaculum</taxon>
    </lineage>
</organism>
<reference evidence="1 2" key="1">
    <citation type="submission" date="2019-03" db="EMBL/GenBank/DDBJ databases">
        <title>Pragia sp. nov. isolated from the gut tract of Carduelis flavirostris.</title>
        <authorList>
            <person name="Ge Y."/>
        </authorList>
    </citation>
    <scope>NUCLEOTIDE SEQUENCE [LARGE SCALE GENOMIC DNA]</scope>
    <source>
        <strain evidence="1 2">CF-458</strain>
    </source>
</reference>
<dbReference type="AlphaFoldDB" id="A0A411WR46"/>
<keyword evidence="2" id="KW-1185">Reference proteome</keyword>
<protein>
    <submittedName>
        <fullName evidence="1">Uncharacterized protein</fullName>
    </submittedName>
</protein>
<dbReference type="KEGG" id="prag:EKN56_09465"/>
<proteinExistence type="predicted"/>
<evidence type="ECO:0000313" key="2">
    <source>
        <dbReference type="Proteomes" id="UP000293154"/>
    </source>
</evidence>
<dbReference type="OrthoDB" id="6492103at2"/>
<name>A0A411WR46_9GAMM</name>